<name>A0ACC3CZY7_9PEZI</name>
<comment type="caution">
    <text evidence="1">The sequence shown here is derived from an EMBL/GenBank/DDBJ whole genome shotgun (WGS) entry which is preliminary data.</text>
</comment>
<proteinExistence type="predicted"/>
<dbReference type="EMBL" id="JAWDJW010009077">
    <property type="protein sequence ID" value="KAK3059828.1"/>
    <property type="molecule type" value="Genomic_DNA"/>
</dbReference>
<sequence length="341" mass="37630">MEGDYDYEDEHISPLLRHETIHENGPTEYSSLERPNDLPETSLEFDHESHARLHSIAEEDEPPYPAAPVRTITTSSDPPAATPANNMSTASASLGEPVDRPSEASNARELRRASTDPISQRRSSISDPEPTQPHFQWYPTPSDQLSCGTLPERANRNDDVQRGVSKTAEDTYKLKWAGTIVRRTSSTDEDSSGGPVMGSVHQVTTTSSQRRQSFPPLHIWATPPHSTDSSPPDTGSAKSSPAEPAITFTEVYMSAISSAQPMSLPIGNDGIRNKTVQIIETGDSLYEVVWDDPNFDNGFYDDDSYESSWDESDGEGDHDSQAGDFDDPPPDDVMPWRNLQR</sequence>
<evidence type="ECO:0000313" key="1">
    <source>
        <dbReference type="EMBL" id="KAK3059828.1"/>
    </source>
</evidence>
<reference evidence="1" key="1">
    <citation type="submission" date="2024-09" db="EMBL/GenBank/DDBJ databases">
        <title>Black Yeasts Isolated from many extreme environments.</title>
        <authorList>
            <person name="Coleine C."/>
            <person name="Stajich J.E."/>
            <person name="Selbmann L."/>
        </authorList>
    </citation>
    <scope>NUCLEOTIDE SEQUENCE</scope>
    <source>
        <strain evidence="1">CCFEE 5737</strain>
    </source>
</reference>
<protein>
    <submittedName>
        <fullName evidence="1">Uncharacterized protein</fullName>
    </submittedName>
</protein>
<keyword evidence="2" id="KW-1185">Reference proteome</keyword>
<gene>
    <name evidence="1" type="ORF">LTS18_009965</name>
</gene>
<feature type="non-terminal residue" evidence="1">
    <location>
        <position position="341"/>
    </location>
</feature>
<accession>A0ACC3CZY7</accession>
<organism evidence="1 2">
    <name type="scientific">Coniosporium uncinatum</name>
    <dbReference type="NCBI Taxonomy" id="93489"/>
    <lineage>
        <taxon>Eukaryota</taxon>
        <taxon>Fungi</taxon>
        <taxon>Dikarya</taxon>
        <taxon>Ascomycota</taxon>
        <taxon>Pezizomycotina</taxon>
        <taxon>Dothideomycetes</taxon>
        <taxon>Dothideomycetes incertae sedis</taxon>
        <taxon>Coniosporium</taxon>
    </lineage>
</organism>
<evidence type="ECO:0000313" key="2">
    <source>
        <dbReference type="Proteomes" id="UP001186974"/>
    </source>
</evidence>
<dbReference type="Proteomes" id="UP001186974">
    <property type="component" value="Unassembled WGS sequence"/>
</dbReference>